<dbReference type="Proteomes" id="UP000767446">
    <property type="component" value="Unassembled WGS sequence"/>
</dbReference>
<proteinExistence type="predicted"/>
<protein>
    <submittedName>
        <fullName evidence="1">Uncharacterized protein</fullName>
    </submittedName>
</protein>
<organism evidence="1 2">
    <name type="scientific">Gomphosphaeria aponina SAG 52.96 = DSM 107014</name>
    <dbReference type="NCBI Taxonomy" id="1521640"/>
    <lineage>
        <taxon>Bacteria</taxon>
        <taxon>Bacillati</taxon>
        <taxon>Cyanobacteriota</taxon>
        <taxon>Cyanophyceae</taxon>
        <taxon>Oscillatoriophycideae</taxon>
        <taxon>Chroococcales</taxon>
        <taxon>Gomphosphaeriaceae</taxon>
        <taxon>Gomphosphaeria</taxon>
    </lineage>
</organism>
<dbReference type="AlphaFoldDB" id="A0A941JL26"/>
<comment type="caution">
    <text evidence="1">The sequence shown here is derived from an EMBL/GenBank/DDBJ whole genome shotgun (WGS) entry which is preliminary data.</text>
</comment>
<name>A0A941JL26_9CHRO</name>
<sequence>MARKIKLMADYRCYPLWWEDTDKVGNIEPKTLSLKEETITRLEKEIEPEYEVSYFSERLNQHFTYLSQIEARLRVASIPN</sequence>
<evidence type="ECO:0000313" key="2">
    <source>
        <dbReference type="Proteomes" id="UP000767446"/>
    </source>
</evidence>
<gene>
    <name evidence="1" type="ORF">DSM107014_01870</name>
</gene>
<accession>A0A941JL26</accession>
<reference evidence="1" key="1">
    <citation type="submission" date="2021-02" db="EMBL/GenBank/DDBJ databases">
        <title>Metagenome analyses of Stigonema ocellatum DSM 106950, Chlorogloea purpurea SAG 13.99 and Gomphosphaeria aponina DSM 107014.</title>
        <authorList>
            <person name="Marter P."/>
            <person name="Huang S."/>
        </authorList>
    </citation>
    <scope>NUCLEOTIDE SEQUENCE</scope>
    <source>
        <strain evidence="1">JP213</strain>
    </source>
</reference>
<evidence type="ECO:0000313" key="1">
    <source>
        <dbReference type="EMBL" id="MBR8826649.1"/>
    </source>
</evidence>
<dbReference type="EMBL" id="JADQBC010000007">
    <property type="protein sequence ID" value="MBR8826649.1"/>
    <property type="molecule type" value="Genomic_DNA"/>
</dbReference>